<dbReference type="PANTHER" id="PTHR34189">
    <property type="entry name" value="TRANSMEMBRANE PROTEIN"/>
    <property type="match status" value="1"/>
</dbReference>
<comment type="caution">
    <text evidence="2">The sequence shown here is derived from an EMBL/GenBank/DDBJ whole genome shotgun (WGS) entry which is preliminary data.</text>
</comment>
<organism evidence="2 3">
    <name type="scientific">Coptis chinensis</name>
    <dbReference type="NCBI Taxonomy" id="261450"/>
    <lineage>
        <taxon>Eukaryota</taxon>
        <taxon>Viridiplantae</taxon>
        <taxon>Streptophyta</taxon>
        <taxon>Embryophyta</taxon>
        <taxon>Tracheophyta</taxon>
        <taxon>Spermatophyta</taxon>
        <taxon>Magnoliopsida</taxon>
        <taxon>Ranunculales</taxon>
        <taxon>Ranunculaceae</taxon>
        <taxon>Coptidoideae</taxon>
        <taxon>Coptis</taxon>
    </lineage>
</organism>
<evidence type="ECO:0000313" key="2">
    <source>
        <dbReference type="EMBL" id="KAF9591212.1"/>
    </source>
</evidence>
<evidence type="ECO:0000256" key="1">
    <source>
        <dbReference type="SAM" id="Phobius"/>
    </source>
</evidence>
<dbReference type="PANTHER" id="PTHR34189:SF4">
    <property type="entry name" value="TRANSMEMBRANE PROTEIN"/>
    <property type="match status" value="1"/>
</dbReference>
<evidence type="ECO:0008006" key="4">
    <source>
        <dbReference type="Google" id="ProtNLM"/>
    </source>
</evidence>
<dbReference type="AlphaFoldDB" id="A0A835H3S5"/>
<reference evidence="2 3" key="1">
    <citation type="submission" date="2020-10" db="EMBL/GenBank/DDBJ databases">
        <title>The Coptis chinensis genome and diversification of protoberbering-type alkaloids.</title>
        <authorList>
            <person name="Wang B."/>
            <person name="Shu S."/>
            <person name="Song C."/>
            <person name="Liu Y."/>
        </authorList>
    </citation>
    <scope>NUCLEOTIDE SEQUENCE [LARGE SCALE GENOMIC DNA]</scope>
    <source>
        <strain evidence="2">HL-2020</strain>
        <tissue evidence="2">Leaf</tissue>
    </source>
</reference>
<accession>A0A835H3S5</accession>
<keyword evidence="3" id="KW-1185">Reference proteome</keyword>
<dbReference type="OrthoDB" id="759788at2759"/>
<keyword evidence="1" id="KW-1133">Transmembrane helix</keyword>
<keyword evidence="1" id="KW-0472">Membrane</keyword>
<dbReference type="Proteomes" id="UP000631114">
    <property type="component" value="Unassembled WGS sequence"/>
</dbReference>
<feature type="transmembrane region" description="Helical" evidence="1">
    <location>
        <begin position="63"/>
        <end position="85"/>
    </location>
</feature>
<proteinExistence type="predicted"/>
<sequence length="148" mass="16012">MHRSSSTTRASEFFLHGSSSASASSVTSSSRTASTLDTTTDELLPVYDPLSEFAKKEKLRMKFAENAVHVIPLVLLVCGLILWVLSNPDVEINKDSSIAARIEGLTIDGDVEVAHSQTSLLSSSDLEDLGSTKPSTYQKRGRLIESLI</sequence>
<keyword evidence="1" id="KW-0812">Transmembrane</keyword>
<dbReference type="EMBL" id="JADFTS010000008">
    <property type="protein sequence ID" value="KAF9591212.1"/>
    <property type="molecule type" value="Genomic_DNA"/>
</dbReference>
<protein>
    <recommendedName>
        <fullName evidence="4">Transmembrane protein</fullName>
    </recommendedName>
</protein>
<name>A0A835H3S5_9MAGN</name>
<evidence type="ECO:0000313" key="3">
    <source>
        <dbReference type="Proteomes" id="UP000631114"/>
    </source>
</evidence>
<gene>
    <name evidence="2" type="ORF">IFM89_002867</name>
</gene>